<evidence type="ECO:0000313" key="2">
    <source>
        <dbReference type="Proteomes" id="UP000185323"/>
    </source>
</evidence>
<keyword evidence="2" id="KW-1185">Reference proteome</keyword>
<sequence length="69" mass="7983">MSSPSAFTPALGLEVEYRGFVGYIKFIDEEYLTVCVKKKEHQMFGDVCMVVYPSQWEHIKLMGGPHRDR</sequence>
<protein>
    <submittedName>
        <fullName evidence="1">Uncharacterized protein</fullName>
    </submittedName>
</protein>
<proteinExistence type="predicted"/>
<dbReference type="KEGG" id="vg:24171933"/>
<name>A0A0E3F258_9CAUD</name>
<evidence type="ECO:0000313" key="1">
    <source>
        <dbReference type="EMBL" id="AIX19971.1"/>
    </source>
</evidence>
<accession>A0A0E3F258</accession>
<reference evidence="1 2" key="1">
    <citation type="submission" date="2013-12" db="EMBL/GenBank/DDBJ databases">
        <title>Ecological redundancy of diverse viral populations within a natural community.</title>
        <authorList>
            <person name="Gregory A.C."/>
            <person name="LaButti K."/>
            <person name="Copeland A."/>
            <person name="Woyke T."/>
            <person name="Sullivan M.B."/>
        </authorList>
    </citation>
    <scope>NUCLEOTIDE SEQUENCE [LARGE SCALE GENOMIC DNA]</scope>
    <source>
        <strain evidence="1">Syn7803C7</strain>
    </source>
</reference>
<organism evidence="1 2">
    <name type="scientific">Synechococcus phage ACG-2014f_Syn7803C7</name>
    <dbReference type="NCBI Taxonomy" id="2790345"/>
    <lineage>
        <taxon>Viruses</taxon>
        <taxon>Duplodnaviria</taxon>
        <taxon>Heunggongvirae</taxon>
        <taxon>Uroviricota</taxon>
        <taxon>Caudoviricetes</taxon>
        <taxon>Pantevenvirales</taxon>
        <taxon>Kyanoviridae</taxon>
        <taxon>Atlauavirus</taxon>
        <taxon>Atlauavirus acg2014f</taxon>
    </lineage>
</organism>
<dbReference type="Proteomes" id="UP000185323">
    <property type="component" value="Segment"/>
</dbReference>
<gene>
    <name evidence="1" type="ORF">Syn7803C7_80</name>
</gene>
<dbReference type="EMBL" id="KJ019052">
    <property type="protein sequence ID" value="AIX19971.1"/>
    <property type="molecule type" value="Genomic_DNA"/>
</dbReference>